<dbReference type="OrthoDB" id="5567756at2"/>
<dbReference type="AlphaFoldDB" id="A0A250KX62"/>
<dbReference type="KEGG" id="mmai:sS8_2407"/>
<keyword evidence="3" id="KW-1185">Reference proteome</keyword>
<dbReference type="Pfam" id="PF03259">
    <property type="entry name" value="Robl_LC7"/>
    <property type="match status" value="1"/>
</dbReference>
<sequence length="130" mass="13909">MSEPIPFDSRITRNEEIDAILHGLTLISGVTAAAVVDSDGLVTHIRRDFDVDTDALGASVQIVFGAASRACEHVRQNKVNIVISENAGGLIMLAPLKSGLVLSLFADKDAMLGAIRFELKESIPALNRLL</sequence>
<dbReference type="Proteomes" id="UP000266313">
    <property type="component" value="Chromosome"/>
</dbReference>
<accession>A0A250KX62</accession>
<feature type="domain" description="Roadblock/LAMTOR2" evidence="1">
    <location>
        <begin position="17"/>
        <end position="106"/>
    </location>
</feature>
<dbReference type="SUPFAM" id="SSF103196">
    <property type="entry name" value="Roadblock/LC7 domain"/>
    <property type="match status" value="1"/>
</dbReference>
<name>A0A250KX62_9GAMM</name>
<proteinExistence type="predicted"/>
<evidence type="ECO:0000259" key="1">
    <source>
        <dbReference type="SMART" id="SM00960"/>
    </source>
</evidence>
<dbReference type="SMART" id="SM00960">
    <property type="entry name" value="Robl_LC7"/>
    <property type="match status" value="1"/>
</dbReference>
<organism evidence="2 3">
    <name type="scientific">Methylocaldum marinum</name>
    <dbReference type="NCBI Taxonomy" id="1432792"/>
    <lineage>
        <taxon>Bacteria</taxon>
        <taxon>Pseudomonadati</taxon>
        <taxon>Pseudomonadota</taxon>
        <taxon>Gammaproteobacteria</taxon>
        <taxon>Methylococcales</taxon>
        <taxon>Methylococcaceae</taxon>
        <taxon>Methylocaldum</taxon>
    </lineage>
</organism>
<gene>
    <name evidence="2" type="ORF">sS8_2407</name>
</gene>
<dbReference type="Gene3D" id="3.30.450.30">
    <property type="entry name" value="Dynein light chain 2a, cytoplasmic"/>
    <property type="match status" value="1"/>
</dbReference>
<dbReference type="InterPro" id="IPR004942">
    <property type="entry name" value="Roadblock/LAMTOR2_dom"/>
</dbReference>
<evidence type="ECO:0000313" key="2">
    <source>
        <dbReference type="EMBL" id="BBA34359.1"/>
    </source>
</evidence>
<protein>
    <submittedName>
        <fullName evidence="2">Roadblock/LC7 family protein</fullName>
    </submittedName>
</protein>
<dbReference type="EMBL" id="AP017928">
    <property type="protein sequence ID" value="BBA34359.1"/>
    <property type="molecule type" value="Genomic_DNA"/>
</dbReference>
<reference evidence="2 3" key="1">
    <citation type="submission" date="2016-12" db="EMBL/GenBank/DDBJ databases">
        <title>Genome sequencing of Methylocaldum marinum.</title>
        <authorList>
            <person name="Takeuchi M."/>
            <person name="Kamagata Y."/>
            <person name="Hiraoka S."/>
            <person name="Oshima K."/>
            <person name="Hattori M."/>
            <person name="Iwasaki W."/>
        </authorList>
    </citation>
    <scope>NUCLEOTIDE SEQUENCE [LARGE SCALE GENOMIC DNA]</scope>
    <source>
        <strain evidence="2 3">S8</strain>
    </source>
</reference>
<evidence type="ECO:0000313" key="3">
    <source>
        <dbReference type="Proteomes" id="UP000266313"/>
    </source>
</evidence>
<dbReference type="RefSeq" id="WP_119629780.1">
    <property type="nucleotide sequence ID" value="NZ_AP017928.1"/>
</dbReference>